<evidence type="ECO:0000259" key="5">
    <source>
        <dbReference type="SMART" id="SM00738"/>
    </source>
</evidence>
<dbReference type="Gene3D" id="3.30.70.940">
    <property type="entry name" value="NusG, N-terminal domain"/>
    <property type="match status" value="1"/>
</dbReference>
<protein>
    <recommendedName>
        <fullName evidence="5">NusG-like N-terminal domain-containing protein</fullName>
    </recommendedName>
</protein>
<dbReference type="InterPro" id="IPR008991">
    <property type="entry name" value="Translation_prot_SH3-like_sf"/>
</dbReference>
<dbReference type="CDD" id="cd06091">
    <property type="entry name" value="KOW_NusG"/>
    <property type="match status" value="1"/>
</dbReference>
<dbReference type="SUPFAM" id="SSF50104">
    <property type="entry name" value="Translation proteins SH3-like domain"/>
    <property type="match status" value="1"/>
</dbReference>
<feature type="compositionally biased region" description="Polar residues" evidence="4">
    <location>
        <begin position="48"/>
        <end position="59"/>
    </location>
</feature>
<accession>A0AAV2DZF9</accession>
<dbReference type="EMBL" id="OZ034816">
    <property type="protein sequence ID" value="CAL1378913.1"/>
    <property type="molecule type" value="Genomic_DNA"/>
</dbReference>
<dbReference type="InterPro" id="IPR006645">
    <property type="entry name" value="NGN-like_dom"/>
</dbReference>
<dbReference type="PANTHER" id="PTHR30265:SF4">
    <property type="entry name" value="KOW MOTIF FAMILY PROTEIN, EXPRESSED"/>
    <property type="match status" value="1"/>
</dbReference>
<name>A0AAV2DZF9_9ROSI</name>
<evidence type="ECO:0000256" key="1">
    <source>
        <dbReference type="ARBA" id="ARBA00022814"/>
    </source>
</evidence>
<dbReference type="SMART" id="SM00738">
    <property type="entry name" value="NGN"/>
    <property type="match status" value="1"/>
</dbReference>
<dbReference type="GO" id="GO:0031564">
    <property type="term" value="P:transcription antitermination"/>
    <property type="evidence" value="ECO:0007669"/>
    <property type="project" value="UniProtKB-KW"/>
</dbReference>
<gene>
    <name evidence="6" type="ORF">LTRI10_LOCUS20462</name>
</gene>
<feature type="region of interest" description="Disordered" evidence="4">
    <location>
        <begin position="48"/>
        <end position="98"/>
    </location>
</feature>
<keyword evidence="1" id="KW-0889">Transcription antitermination</keyword>
<dbReference type="GO" id="GO:0006354">
    <property type="term" value="P:DNA-templated transcription elongation"/>
    <property type="evidence" value="ECO:0007669"/>
    <property type="project" value="InterPro"/>
</dbReference>
<dbReference type="PANTHER" id="PTHR30265">
    <property type="entry name" value="RHO-INTERACTING TRANSCRIPTION TERMINATION FACTOR NUSG"/>
    <property type="match status" value="1"/>
</dbReference>
<keyword evidence="3" id="KW-0804">Transcription</keyword>
<dbReference type="Gene3D" id="2.30.30.30">
    <property type="match status" value="1"/>
</dbReference>
<dbReference type="AlphaFoldDB" id="A0AAV2DZF9"/>
<sequence length="349" mass="39817">MKGLVLQWSPYYRHQNPLAPPGSFHFNRLSIPRSKRIQPTVIRATLDSGTTEEVQQQLTARDRRQLRNQRRESKSGHSWREEVEERLSKKPKKENTRKRDALSIDRLSLLGPQWWVFRVSRIRGHETAQLVARLLARNYPDFEFKVYAPSVKEKRKLKNGTYSIKQKPIFPGCVFLWCVLNKEMHDFIFEIDGVGGFVGAKVGYMARRFNIPRPVSEDDIEKLFKQAKEEQEKHDKAFEEQEQQQQAGEGKGLTKVDGSDVVKSGADSKPKRGTTRVGDPVVNGSIKKKGSKRLAAGSKVRVKSGTFAEFEGSLKKVHRKTGKATVGFTLFGKETLVELDLHEIVSETE</sequence>
<dbReference type="Pfam" id="PF02357">
    <property type="entry name" value="NusG"/>
    <property type="match status" value="1"/>
</dbReference>
<reference evidence="6 7" key="1">
    <citation type="submission" date="2024-04" db="EMBL/GenBank/DDBJ databases">
        <authorList>
            <person name="Fracassetti M."/>
        </authorList>
    </citation>
    <scope>NUCLEOTIDE SEQUENCE [LARGE SCALE GENOMIC DNA]</scope>
</reference>
<dbReference type="InterPro" id="IPR043425">
    <property type="entry name" value="NusG-like"/>
</dbReference>
<feature type="compositionally biased region" description="Basic and acidic residues" evidence="4">
    <location>
        <begin position="252"/>
        <end position="270"/>
    </location>
</feature>
<keyword evidence="2" id="KW-0805">Transcription regulation</keyword>
<dbReference type="CDD" id="cd09890">
    <property type="entry name" value="NGN_plant"/>
    <property type="match status" value="1"/>
</dbReference>
<evidence type="ECO:0000313" key="6">
    <source>
        <dbReference type="EMBL" id="CAL1378913.1"/>
    </source>
</evidence>
<organism evidence="6 7">
    <name type="scientific">Linum trigynum</name>
    <dbReference type="NCBI Taxonomy" id="586398"/>
    <lineage>
        <taxon>Eukaryota</taxon>
        <taxon>Viridiplantae</taxon>
        <taxon>Streptophyta</taxon>
        <taxon>Embryophyta</taxon>
        <taxon>Tracheophyta</taxon>
        <taxon>Spermatophyta</taxon>
        <taxon>Magnoliopsida</taxon>
        <taxon>eudicotyledons</taxon>
        <taxon>Gunneridae</taxon>
        <taxon>Pentapetalae</taxon>
        <taxon>rosids</taxon>
        <taxon>fabids</taxon>
        <taxon>Malpighiales</taxon>
        <taxon>Linaceae</taxon>
        <taxon>Linum</taxon>
    </lineage>
</organism>
<dbReference type="InterPro" id="IPR014722">
    <property type="entry name" value="Rib_uL2_dom2"/>
</dbReference>
<dbReference type="SUPFAM" id="SSF82679">
    <property type="entry name" value="N-utilization substance G protein NusG, N-terminal domain"/>
    <property type="match status" value="1"/>
</dbReference>
<evidence type="ECO:0000313" key="7">
    <source>
        <dbReference type="Proteomes" id="UP001497516"/>
    </source>
</evidence>
<dbReference type="Proteomes" id="UP001497516">
    <property type="component" value="Chromosome 3"/>
</dbReference>
<evidence type="ECO:0000256" key="3">
    <source>
        <dbReference type="ARBA" id="ARBA00023163"/>
    </source>
</evidence>
<evidence type="ECO:0000256" key="2">
    <source>
        <dbReference type="ARBA" id="ARBA00023015"/>
    </source>
</evidence>
<feature type="region of interest" description="Disordered" evidence="4">
    <location>
        <begin position="231"/>
        <end position="294"/>
    </location>
</feature>
<feature type="domain" description="NusG-like N-terminal" evidence="5">
    <location>
        <begin position="111"/>
        <end position="227"/>
    </location>
</feature>
<dbReference type="InterPro" id="IPR036735">
    <property type="entry name" value="NGN_dom_sf"/>
</dbReference>
<proteinExistence type="predicted"/>
<feature type="compositionally biased region" description="Basic and acidic residues" evidence="4">
    <location>
        <begin position="60"/>
        <end position="98"/>
    </location>
</feature>
<evidence type="ECO:0000256" key="4">
    <source>
        <dbReference type="SAM" id="MobiDB-lite"/>
    </source>
</evidence>
<keyword evidence="7" id="KW-1185">Reference proteome</keyword>